<comment type="caution">
    <text evidence="8">The sequence shown here is derived from an EMBL/GenBank/DDBJ whole genome shotgun (WGS) entry which is preliminary data.</text>
</comment>
<keyword evidence="4 6" id="KW-1133">Transmembrane helix</keyword>
<evidence type="ECO:0000256" key="2">
    <source>
        <dbReference type="ARBA" id="ARBA00010663"/>
    </source>
</evidence>
<dbReference type="PROSITE" id="PS00237">
    <property type="entry name" value="G_PROTEIN_RECEP_F1_1"/>
    <property type="match status" value="1"/>
</dbReference>
<evidence type="ECO:0000259" key="7">
    <source>
        <dbReference type="PROSITE" id="PS50262"/>
    </source>
</evidence>
<evidence type="ECO:0000313" key="9">
    <source>
        <dbReference type="Proteomes" id="UP001292094"/>
    </source>
</evidence>
<dbReference type="Gene3D" id="1.20.1070.10">
    <property type="entry name" value="Rhodopsin 7-helix transmembrane proteins"/>
    <property type="match status" value="1"/>
</dbReference>
<dbReference type="InterPro" id="IPR000276">
    <property type="entry name" value="GPCR_Rhodpsn"/>
</dbReference>
<keyword evidence="3 6" id="KW-0812">Transmembrane</keyword>
<dbReference type="GO" id="GO:0004930">
    <property type="term" value="F:G protein-coupled receptor activity"/>
    <property type="evidence" value="ECO:0007669"/>
    <property type="project" value="InterPro"/>
</dbReference>
<feature type="transmembrane region" description="Helical" evidence="6">
    <location>
        <begin position="31"/>
        <end position="56"/>
    </location>
</feature>
<feature type="transmembrane region" description="Helical" evidence="6">
    <location>
        <begin position="101"/>
        <end position="129"/>
    </location>
</feature>
<evidence type="ECO:0000256" key="3">
    <source>
        <dbReference type="ARBA" id="ARBA00022692"/>
    </source>
</evidence>
<comment type="subcellular location">
    <subcellularLocation>
        <location evidence="1">Membrane</location>
    </subcellularLocation>
</comment>
<comment type="similarity">
    <text evidence="2">Belongs to the G-protein coupled receptor 1 family.</text>
</comment>
<feature type="transmembrane region" description="Helical" evidence="6">
    <location>
        <begin position="68"/>
        <end position="89"/>
    </location>
</feature>
<protein>
    <recommendedName>
        <fullName evidence="7">G-protein coupled receptors family 1 profile domain-containing protein</fullName>
    </recommendedName>
</protein>
<keyword evidence="5 6" id="KW-0472">Membrane</keyword>
<dbReference type="AlphaFoldDB" id="A0AAE1PED5"/>
<dbReference type="InterPro" id="IPR053093">
    <property type="entry name" value="GPCR-like"/>
</dbReference>
<feature type="transmembrane region" description="Helical" evidence="6">
    <location>
        <begin position="267"/>
        <end position="289"/>
    </location>
</feature>
<dbReference type="GO" id="GO:0016020">
    <property type="term" value="C:membrane"/>
    <property type="evidence" value="ECO:0007669"/>
    <property type="project" value="UniProtKB-SubCell"/>
</dbReference>
<feature type="transmembrane region" description="Helical" evidence="6">
    <location>
        <begin position="150"/>
        <end position="170"/>
    </location>
</feature>
<name>A0AAE1PED5_9EUCA</name>
<keyword evidence="9" id="KW-1185">Reference proteome</keyword>
<dbReference type="EMBL" id="JAWZYT010002220">
    <property type="protein sequence ID" value="KAK4305862.1"/>
    <property type="molecule type" value="Genomic_DNA"/>
</dbReference>
<dbReference type="PROSITE" id="PS50262">
    <property type="entry name" value="G_PROTEIN_RECEP_F1_2"/>
    <property type="match status" value="1"/>
</dbReference>
<dbReference type="PANTHER" id="PTHR47760">
    <property type="entry name" value="G-PROTEIN COUPLED RECEPTOR B0563.6-LIKE PROTEIN-RELATED"/>
    <property type="match status" value="1"/>
</dbReference>
<organism evidence="8 9">
    <name type="scientific">Petrolisthes manimaculis</name>
    <dbReference type="NCBI Taxonomy" id="1843537"/>
    <lineage>
        <taxon>Eukaryota</taxon>
        <taxon>Metazoa</taxon>
        <taxon>Ecdysozoa</taxon>
        <taxon>Arthropoda</taxon>
        <taxon>Crustacea</taxon>
        <taxon>Multicrustacea</taxon>
        <taxon>Malacostraca</taxon>
        <taxon>Eumalacostraca</taxon>
        <taxon>Eucarida</taxon>
        <taxon>Decapoda</taxon>
        <taxon>Pleocyemata</taxon>
        <taxon>Anomura</taxon>
        <taxon>Galatheoidea</taxon>
        <taxon>Porcellanidae</taxon>
        <taxon>Petrolisthes</taxon>
    </lineage>
</organism>
<dbReference type="InterPro" id="IPR017452">
    <property type="entry name" value="GPCR_Rhodpsn_7TM"/>
</dbReference>
<gene>
    <name evidence="8" type="ORF">Pmani_022276</name>
</gene>
<evidence type="ECO:0000313" key="8">
    <source>
        <dbReference type="EMBL" id="KAK4305862.1"/>
    </source>
</evidence>
<feature type="domain" description="G-protein coupled receptors family 1 profile" evidence="7">
    <location>
        <begin position="48"/>
        <end position="328"/>
    </location>
</feature>
<reference evidence="8" key="1">
    <citation type="submission" date="2023-11" db="EMBL/GenBank/DDBJ databases">
        <title>Genome assemblies of two species of porcelain crab, Petrolisthes cinctipes and Petrolisthes manimaculis (Anomura: Porcellanidae).</title>
        <authorList>
            <person name="Angst P."/>
        </authorList>
    </citation>
    <scope>NUCLEOTIDE SEQUENCE</scope>
    <source>
        <strain evidence="8">PB745_02</strain>
        <tissue evidence="8">Gill</tissue>
    </source>
</reference>
<evidence type="ECO:0000256" key="4">
    <source>
        <dbReference type="ARBA" id="ARBA00022989"/>
    </source>
</evidence>
<accession>A0AAE1PED5</accession>
<evidence type="ECO:0000256" key="5">
    <source>
        <dbReference type="ARBA" id="ARBA00023136"/>
    </source>
</evidence>
<feature type="transmembrane region" description="Helical" evidence="6">
    <location>
        <begin position="218"/>
        <end position="239"/>
    </location>
</feature>
<dbReference type="SUPFAM" id="SSF81321">
    <property type="entry name" value="Family A G protein-coupled receptor-like"/>
    <property type="match status" value="1"/>
</dbReference>
<evidence type="ECO:0000256" key="1">
    <source>
        <dbReference type="ARBA" id="ARBA00004370"/>
    </source>
</evidence>
<dbReference type="Proteomes" id="UP001292094">
    <property type="component" value="Unassembled WGS sequence"/>
</dbReference>
<evidence type="ECO:0000256" key="6">
    <source>
        <dbReference type="SAM" id="Phobius"/>
    </source>
</evidence>
<dbReference type="PANTHER" id="PTHR47760:SF1">
    <property type="entry name" value="G-PROTEIN COUPLED RECEPTORS FAMILY 1 PROFILE DOMAIN-CONTAINING PROTEIN"/>
    <property type="match status" value="1"/>
</dbReference>
<sequence length="407" mass="46016">MDEGMSMNTTEGVEEIQGMDVEKKDFTFAHYVSYFGMIPVLFFIGVVSSVACLMVLSRPTFKLLHAKWYFQVLSIGDLGLFLTYIPIMVTMSGCRFEYYWFAWYFAHLGWTLASALHAFCTYVIAWLALDRCLAVWWHSAYNKVQRPRVQYWRVIITLICSFGVQITYMVDAEVLCTTPDGVEADLNCHNGTWLTVDGFQKSYDESWHEHYRRFHTSFGRWIPCALLIVFNLSLAVAVWKGKVHANAATCAGEGRKGARARTWERNLVVTMIAMATSYLVLSLPITIYLTTFAEHVDDRCTTTYPAETLRHTANTLQFLQHVLHPFFLAALNPTFRRELMYTLRLRERGAYSGTGTSDGYSTDALTKGPHSVVSAGHQVRSVTPIKNGISNNAISKGYQSSATSLAP</sequence>
<proteinExistence type="inferred from homology"/>